<comment type="caution">
    <text evidence="2">The sequence shown here is derived from an EMBL/GenBank/DDBJ whole genome shotgun (WGS) entry which is preliminary data.</text>
</comment>
<keyword evidence="1" id="KW-1133">Transmembrane helix</keyword>
<evidence type="ECO:0000313" key="2">
    <source>
        <dbReference type="EMBL" id="MPC87453.1"/>
    </source>
</evidence>
<dbReference type="EMBL" id="VSRR010074546">
    <property type="protein sequence ID" value="MPC87453.1"/>
    <property type="molecule type" value="Genomic_DNA"/>
</dbReference>
<sequence length="167" mass="18651">MTAFILYLAEIKAKITVKETLESVVDCVFRGCGDGRAAVVVMLVVVMVVMVVMVMVAGRETGREGSLPRERGAAHPITERLSINWSFNAAQQTRRQLDATPNEEWVFATLTRGRRTLKWSWILTFRNDKDITLLPQFFPGGVGGVAGGARCVWGSWWYGGLVWTAEW</sequence>
<proteinExistence type="predicted"/>
<name>A0A5B7IYW3_PORTR</name>
<dbReference type="AlphaFoldDB" id="A0A5B7IYW3"/>
<keyword evidence="1" id="KW-0472">Membrane</keyword>
<keyword evidence="1" id="KW-0812">Transmembrane</keyword>
<evidence type="ECO:0000313" key="3">
    <source>
        <dbReference type="Proteomes" id="UP000324222"/>
    </source>
</evidence>
<accession>A0A5B7IYW3</accession>
<protein>
    <submittedName>
        <fullName evidence="2">Uncharacterized protein</fullName>
    </submittedName>
</protein>
<reference evidence="2 3" key="1">
    <citation type="submission" date="2019-05" db="EMBL/GenBank/DDBJ databases">
        <title>Another draft genome of Portunus trituberculatus and its Hox gene families provides insights of decapod evolution.</title>
        <authorList>
            <person name="Jeong J.-H."/>
            <person name="Song I."/>
            <person name="Kim S."/>
            <person name="Choi T."/>
            <person name="Kim D."/>
            <person name="Ryu S."/>
            <person name="Kim W."/>
        </authorList>
    </citation>
    <scope>NUCLEOTIDE SEQUENCE [LARGE SCALE GENOMIC DNA]</scope>
    <source>
        <tissue evidence="2">Muscle</tissue>
    </source>
</reference>
<keyword evidence="3" id="KW-1185">Reference proteome</keyword>
<dbReference type="Proteomes" id="UP000324222">
    <property type="component" value="Unassembled WGS sequence"/>
</dbReference>
<feature type="transmembrane region" description="Helical" evidence="1">
    <location>
        <begin position="37"/>
        <end position="57"/>
    </location>
</feature>
<evidence type="ECO:0000256" key="1">
    <source>
        <dbReference type="SAM" id="Phobius"/>
    </source>
</evidence>
<organism evidence="2 3">
    <name type="scientific">Portunus trituberculatus</name>
    <name type="common">Swimming crab</name>
    <name type="synonym">Neptunus trituberculatus</name>
    <dbReference type="NCBI Taxonomy" id="210409"/>
    <lineage>
        <taxon>Eukaryota</taxon>
        <taxon>Metazoa</taxon>
        <taxon>Ecdysozoa</taxon>
        <taxon>Arthropoda</taxon>
        <taxon>Crustacea</taxon>
        <taxon>Multicrustacea</taxon>
        <taxon>Malacostraca</taxon>
        <taxon>Eumalacostraca</taxon>
        <taxon>Eucarida</taxon>
        <taxon>Decapoda</taxon>
        <taxon>Pleocyemata</taxon>
        <taxon>Brachyura</taxon>
        <taxon>Eubrachyura</taxon>
        <taxon>Portunoidea</taxon>
        <taxon>Portunidae</taxon>
        <taxon>Portuninae</taxon>
        <taxon>Portunus</taxon>
    </lineage>
</organism>
<gene>
    <name evidence="2" type="ORF">E2C01_082315</name>
</gene>